<dbReference type="InterPro" id="IPR031303">
    <property type="entry name" value="C5_meth_CS"/>
</dbReference>
<sequence>MPKRMRYFCMGNALVVDLIKDMGTMIKEIDLLEQEHVTQITLGI</sequence>
<gene>
    <name evidence="2" type="ORF">NCTC10338_03812</name>
</gene>
<dbReference type="GO" id="GO:0032259">
    <property type="term" value="P:methylation"/>
    <property type="evidence" value="ECO:0007669"/>
    <property type="project" value="UniProtKB-KW"/>
</dbReference>
<dbReference type="GO" id="GO:0008168">
    <property type="term" value="F:methyltransferase activity"/>
    <property type="evidence" value="ECO:0007669"/>
    <property type="project" value="UniProtKB-KW"/>
</dbReference>
<keyword evidence="2" id="KW-0808">Transferase</keyword>
<accession>A0AAJ5DB17</accession>
<organism evidence="2 3">
    <name type="scientific">Lysinibacillus sphaericus</name>
    <name type="common">Bacillus sphaericus</name>
    <dbReference type="NCBI Taxonomy" id="1421"/>
    <lineage>
        <taxon>Bacteria</taxon>
        <taxon>Bacillati</taxon>
        <taxon>Bacillota</taxon>
        <taxon>Bacilli</taxon>
        <taxon>Bacillales</taxon>
        <taxon>Bacillaceae</taxon>
        <taxon>Lysinibacillus</taxon>
    </lineage>
</organism>
<dbReference type="PROSITE" id="PS00095">
    <property type="entry name" value="C5_MTASE_2"/>
    <property type="match status" value="1"/>
</dbReference>
<proteinExistence type="predicted"/>
<name>A0AAJ5DB17_LYSSH</name>
<evidence type="ECO:0000313" key="3">
    <source>
        <dbReference type="Proteomes" id="UP000255295"/>
    </source>
</evidence>
<keyword evidence="1" id="KW-0949">S-adenosyl-L-methionine</keyword>
<evidence type="ECO:0000256" key="1">
    <source>
        <dbReference type="ARBA" id="ARBA00022691"/>
    </source>
</evidence>
<dbReference type="AlphaFoldDB" id="A0AAJ5DB17"/>
<dbReference type="Proteomes" id="UP000255295">
    <property type="component" value="Unassembled WGS sequence"/>
</dbReference>
<comment type="caution">
    <text evidence="2">The sequence shown here is derived from an EMBL/GenBank/DDBJ whole genome shotgun (WGS) entry which is preliminary data.</text>
</comment>
<protein>
    <submittedName>
        <fullName evidence="2">DNA-cytosine methyltransferase</fullName>
    </submittedName>
</protein>
<keyword evidence="2" id="KW-0489">Methyltransferase</keyword>
<reference evidence="2 3" key="1">
    <citation type="submission" date="2018-06" db="EMBL/GenBank/DDBJ databases">
        <authorList>
            <consortium name="Pathogen Informatics"/>
            <person name="Doyle S."/>
        </authorList>
    </citation>
    <scope>NUCLEOTIDE SEQUENCE [LARGE SCALE GENOMIC DNA]</scope>
    <source>
        <strain evidence="2 3">NCTC10338</strain>
    </source>
</reference>
<dbReference type="EMBL" id="UFSZ01000001">
    <property type="protein sequence ID" value="SUV18635.1"/>
    <property type="molecule type" value="Genomic_DNA"/>
</dbReference>
<evidence type="ECO:0000313" key="2">
    <source>
        <dbReference type="EMBL" id="SUV18635.1"/>
    </source>
</evidence>